<gene>
    <name evidence="7" type="ORF">G4D72_05315</name>
</gene>
<keyword evidence="2" id="KW-1003">Cell membrane</keyword>
<feature type="transmembrane region" description="Helical" evidence="6">
    <location>
        <begin position="581"/>
        <end position="614"/>
    </location>
</feature>
<organism evidence="7 8">
    <name type="scientific">Flavobacterium difficile</name>
    <dbReference type="NCBI Taxonomy" id="2709659"/>
    <lineage>
        <taxon>Bacteria</taxon>
        <taxon>Pseudomonadati</taxon>
        <taxon>Bacteroidota</taxon>
        <taxon>Flavobacteriia</taxon>
        <taxon>Flavobacteriales</taxon>
        <taxon>Flavobacteriaceae</taxon>
        <taxon>Flavobacterium</taxon>
    </lineage>
</organism>
<comment type="caution">
    <text evidence="7">The sequence shown here is derived from an EMBL/GenBank/DDBJ whole genome shotgun (WGS) entry which is preliminary data.</text>
</comment>
<keyword evidence="3 6" id="KW-0812">Transmembrane</keyword>
<feature type="transmembrane region" description="Helical" evidence="6">
    <location>
        <begin position="432"/>
        <end position="455"/>
    </location>
</feature>
<protein>
    <submittedName>
        <fullName evidence="7">YjgP/YjgQ family permease</fullName>
    </submittedName>
</protein>
<evidence type="ECO:0000256" key="5">
    <source>
        <dbReference type="ARBA" id="ARBA00023136"/>
    </source>
</evidence>
<dbReference type="PANTHER" id="PTHR33529">
    <property type="entry name" value="SLR0882 PROTEIN-RELATED"/>
    <property type="match status" value="1"/>
</dbReference>
<keyword evidence="5 6" id="KW-0472">Membrane</keyword>
<dbReference type="InterPro" id="IPR005495">
    <property type="entry name" value="LptG/LptF_permease"/>
</dbReference>
<evidence type="ECO:0000313" key="7">
    <source>
        <dbReference type="EMBL" id="NHM01529.1"/>
    </source>
</evidence>
<evidence type="ECO:0000256" key="2">
    <source>
        <dbReference type="ARBA" id="ARBA00022475"/>
    </source>
</evidence>
<sequence>MKIIDKYLLKSFLITFTTVFVILFFIFVLQSIWLFIAELAGKDLDFVTIFKFIFYYSPIMVPLVLPLSILLASIMTFGSFAENYEFAAMKSGGISLRRAMKFLIVCTSVFSLIAFLFANNIIPEAQYRFVNLRKNILQTKPAMAIGEGQFNKIGPTTTIKVEKKSGENGEFLEGITMHMKKGEFGPVTTVIKAKNGVLKSDESTNLLQLDLLDGNYYEDIQPQKIEERDKLPFAKSSFKKYTINIDLARLNGSSEEGGEIINAFNMLSMSELKYTIDSLDVNYKKDVISYSENIDKASQNLTNVLQGTTSQSPVAIQPTTKIKENLLELFPNDKQLILLEVAKSNISNTVFSLDSYEKDLEMKKKYINDFWIAYYDKILVAYSCLLMFFIGAPLGAIIRKGGLGLPIVFAVLIFIIFNFANTFGKKLAGQDAIHPFLGVAAGALLLTPFAILFTYRATNDMGLTIDLDWLINPINKLFKIKNSNDFKFNQSIISLKNISLDSNDEDVIKLNSFNEESLISVVKNYKQFSYSNEFRIKALKILEQKGISQEQLLESNNLYNLEYLKLVSYSDLYKKQTLLALLFNLLSYTVIINLSNLLVLIFGFISVILMYYLLHKSSETLNEIKRITKREDSFVPPFIAYFFGLVLFIFVFSYNRYRLKEVISEFNN</sequence>
<reference evidence="7 8" key="1">
    <citation type="submission" date="2020-02" db="EMBL/GenBank/DDBJ databases">
        <authorList>
            <person name="Chen W.-M."/>
        </authorList>
    </citation>
    <scope>NUCLEOTIDE SEQUENCE [LARGE SCALE GENOMIC DNA]</scope>
    <source>
        <strain evidence="7 8">KDG-16</strain>
    </source>
</reference>
<dbReference type="RefSeq" id="WP_166076586.1">
    <property type="nucleotide sequence ID" value="NZ_JAAJBT010000002.1"/>
</dbReference>
<feature type="transmembrane region" description="Helical" evidence="6">
    <location>
        <begin position="56"/>
        <end position="81"/>
    </location>
</feature>
<evidence type="ECO:0000256" key="3">
    <source>
        <dbReference type="ARBA" id="ARBA00022692"/>
    </source>
</evidence>
<dbReference type="EMBL" id="JAAJBT010000002">
    <property type="protein sequence ID" value="NHM01529.1"/>
    <property type="molecule type" value="Genomic_DNA"/>
</dbReference>
<keyword evidence="4 6" id="KW-1133">Transmembrane helix</keyword>
<keyword evidence="8" id="KW-1185">Reference proteome</keyword>
<evidence type="ECO:0000256" key="6">
    <source>
        <dbReference type="SAM" id="Phobius"/>
    </source>
</evidence>
<dbReference type="PANTHER" id="PTHR33529:SF6">
    <property type="entry name" value="YJGP_YJGQ FAMILY PERMEASE"/>
    <property type="match status" value="1"/>
</dbReference>
<evidence type="ECO:0000256" key="4">
    <source>
        <dbReference type="ARBA" id="ARBA00022989"/>
    </source>
</evidence>
<comment type="subcellular location">
    <subcellularLocation>
        <location evidence="1">Cell membrane</location>
        <topology evidence="1">Multi-pass membrane protein</topology>
    </subcellularLocation>
</comment>
<name>A0ABX0I6V3_9FLAO</name>
<feature type="transmembrane region" description="Helical" evidence="6">
    <location>
        <begin position="102"/>
        <end position="122"/>
    </location>
</feature>
<feature type="transmembrane region" description="Helical" evidence="6">
    <location>
        <begin position="402"/>
        <end position="420"/>
    </location>
</feature>
<evidence type="ECO:0000313" key="8">
    <source>
        <dbReference type="Proteomes" id="UP000800984"/>
    </source>
</evidence>
<feature type="transmembrane region" description="Helical" evidence="6">
    <location>
        <begin position="12"/>
        <end position="36"/>
    </location>
</feature>
<feature type="transmembrane region" description="Helical" evidence="6">
    <location>
        <begin position="371"/>
        <end position="390"/>
    </location>
</feature>
<proteinExistence type="predicted"/>
<evidence type="ECO:0000256" key="1">
    <source>
        <dbReference type="ARBA" id="ARBA00004651"/>
    </source>
</evidence>
<dbReference type="Pfam" id="PF03739">
    <property type="entry name" value="LptF_LptG"/>
    <property type="match status" value="1"/>
</dbReference>
<accession>A0ABX0I6V3</accession>
<feature type="transmembrane region" description="Helical" evidence="6">
    <location>
        <begin position="634"/>
        <end position="654"/>
    </location>
</feature>
<dbReference type="Proteomes" id="UP000800984">
    <property type="component" value="Unassembled WGS sequence"/>
</dbReference>